<comment type="caution">
    <text evidence="1">The sequence shown here is derived from an EMBL/GenBank/DDBJ whole genome shotgun (WGS) entry which is preliminary data.</text>
</comment>
<keyword evidence="2" id="KW-1185">Reference proteome</keyword>
<protein>
    <submittedName>
        <fullName evidence="1">Uncharacterized protein</fullName>
    </submittedName>
</protein>
<evidence type="ECO:0000313" key="2">
    <source>
        <dbReference type="Proteomes" id="UP000314294"/>
    </source>
</evidence>
<dbReference type="AlphaFoldDB" id="A0A4Z2JGU2"/>
<sequence>MKLSQFVMLHEGHLVGRNVNNKYHDQSSLGVERDLTRGRGGGPCCLASRRCGKIQTGSSKDSQRALPRTDGVPNPWRFLKAMHDRGGGLQPATCVVFVALSSVSGQALWGCRCEDRPGEHR</sequence>
<reference evidence="1 2" key="1">
    <citation type="submission" date="2019-03" db="EMBL/GenBank/DDBJ databases">
        <title>First draft genome of Liparis tanakae, snailfish: a comprehensive survey of snailfish specific genes.</title>
        <authorList>
            <person name="Kim W."/>
            <person name="Song I."/>
            <person name="Jeong J.-H."/>
            <person name="Kim D."/>
            <person name="Kim S."/>
            <person name="Ryu S."/>
            <person name="Song J.Y."/>
            <person name="Lee S.K."/>
        </authorList>
    </citation>
    <scope>NUCLEOTIDE SEQUENCE [LARGE SCALE GENOMIC DNA]</scope>
    <source>
        <tissue evidence="1">Muscle</tissue>
    </source>
</reference>
<gene>
    <name evidence="1" type="ORF">EYF80_000842</name>
</gene>
<dbReference type="Proteomes" id="UP000314294">
    <property type="component" value="Unassembled WGS sequence"/>
</dbReference>
<proteinExistence type="predicted"/>
<organism evidence="1 2">
    <name type="scientific">Liparis tanakae</name>
    <name type="common">Tanaka's snailfish</name>
    <dbReference type="NCBI Taxonomy" id="230148"/>
    <lineage>
        <taxon>Eukaryota</taxon>
        <taxon>Metazoa</taxon>
        <taxon>Chordata</taxon>
        <taxon>Craniata</taxon>
        <taxon>Vertebrata</taxon>
        <taxon>Euteleostomi</taxon>
        <taxon>Actinopterygii</taxon>
        <taxon>Neopterygii</taxon>
        <taxon>Teleostei</taxon>
        <taxon>Neoteleostei</taxon>
        <taxon>Acanthomorphata</taxon>
        <taxon>Eupercaria</taxon>
        <taxon>Perciformes</taxon>
        <taxon>Cottioidei</taxon>
        <taxon>Cottales</taxon>
        <taxon>Liparidae</taxon>
        <taxon>Liparis</taxon>
    </lineage>
</organism>
<accession>A0A4Z2JGU2</accession>
<evidence type="ECO:0000313" key="1">
    <source>
        <dbReference type="EMBL" id="TNN88964.1"/>
    </source>
</evidence>
<name>A0A4Z2JGU2_9TELE</name>
<dbReference type="EMBL" id="SRLO01000003">
    <property type="protein sequence ID" value="TNN88964.1"/>
    <property type="molecule type" value="Genomic_DNA"/>
</dbReference>